<evidence type="ECO:0000313" key="1">
    <source>
        <dbReference type="EMBL" id="CAG8748859.1"/>
    </source>
</evidence>
<feature type="non-terminal residue" evidence="1">
    <location>
        <position position="1"/>
    </location>
</feature>
<protein>
    <submittedName>
        <fullName evidence="1">2644_t:CDS:1</fullName>
    </submittedName>
</protein>
<feature type="non-terminal residue" evidence="1">
    <location>
        <position position="269"/>
    </location>
</feature>
<comment type="caution">
    <text evidence="1">The sequence shown here is derived from an EMBL/GenBank/DDBJ whole genome shotgun (WGS) entry which is preliminary data.</text>
</comment>
<name>A0ACA9QEV2_9GLOM</name>
<dbReference type="Proteomes" id="UP000789366">
    <property type="component" value="Unassembled WGS sequence"/>
</dbReference>
<evidence type="ECO:0000313" key="2">
    <source>
        <dbReference type="Proteomes" id="UP000789366"/>
    </source>
</evidence>
<reference evidence="1" key="1">
    <citation type="submission" date="2021-06" db="EMBL/GenBank/DDBJ databases">
        <authorList>
            <person name="Kallberg Y."/>
            <person name="Tangrot J."/>
            <person name="Rosling A."/>
        </authorList>
    </citation>
    <scope>NUCLEOTIDE SEQUENCE</scope>
    <source>
        <strain evidence="1">28 12/20/2015</strain>
    </source>
</reference>
<dbReference type="EMBL" id="CAJVPW010041730">
    <property type="protein sequence ID" value="CAG8748859.1"/>
    <property type="molecule type" value="Genomic_DNA"/>
</dbReference>
<organism evidence="1 2">
    <name type="scientific">Cetraspora pellucida</name>
    <dbReference type="NCBI Taxonomy" id="1433469"/>
    <lineage>
        <taxon>Eukaryota</taxon>
        <taxon>Fungi</taxon>
        <taxon>Fungi incertae sedis</taxon>
        <taxon>Mucoromycota</taxon>
        <taxon>Glomeromycotina</taxon>
        <taxon>Glomeromycetes</taxon>
        <taxon>Diversisporales</taxon>
        <taxon>Gigasporaceae</taxon>
        <taxon>Cetraspora</taxon>
    </lineage>
</organism>
<keyword evidence="2" id="KW-1185">Reference proteome</keyword>
<accession>A0ACA9QEV2</accession>
<sequence length="269" mass="30353">IRMTSLKAAVAFMLDTDQPNRTSFTELMPQMLEVLSPLVTQRDEDGLVDGIMVFIELGENLPRVFRPVLPIVMPFAINIMKDKTFEDGTRQTALELLLTLSEASPSMMRKTPEFCSQVIPISLEMMTELEDDEGWYTTDDLDDDDNDENYVMGEHAMDRLARNIGGKAVLPIAFNYIPSMLGSEKWQQRHAALMAISAIGEGCVKIMEAELGKIIELVLPYLRDPHPRVRYAACNAIGQMSTDFQDSLQRKYHQPVLTNLIPIMDTPEP</sequence>
<gene>
    <name evidence="1" type="ORF">SPELUC_LOCUS14337</name>
</gene>
<proteinExistence type="predicted"/>